<evidence type="ECO:0000313" key="1">
    <source>
        <dbReference type="EMBL" id="EET84514.1"/>
    </source>
</evidence>
<proteinExistence type="predicted"/>
<evidence type="ECO:0000313" key="2">
    <source>
        <dbReference type="Proteomes" id="UP000004198"/>
    </source>
</evidence>
<keyword evidence="2" id="KW-1185">Reference proteome</keyword>
<organism evidence="1 2">
    <name type="scientific">Clostridium carboxidivorans P7</name>
    <dbReference type="NCBI Taxonomy" id="536227"/>
    <lineage>
        <taxon>Bacteria</taxon>
        <taxon>Bacillati</taxon>
        <taxon>Bacillota</taxon>
        <taxon>Clostridia</taxon>
        <taxon>Eubacteriales</taxon>
        <taxon>Clostridiaceae</taxon>
        <taxon>Clostridium</taxon>
    </lineage>
</organism>
<dbReference type="Proteomes" id="UP000004198">
    <property type="component" value="Unassembled WGS sequence"/>
</dbReference>
<gene>
    <name evidence="1" type="ORF">CcarbDRAFT_5044</name>
</gene>
<name>C6Q1X6_9CLOT</name>
<accession>C6Q1X6</accession>
<dbReference type="EMBL" id="ACVI01000152">
    <property type="protein sequence ID" value="EET84514.1"/>
    <property type="molecule type" value="Genomic_DNA"/>
</dbReference>
<sequence length="40" mass="4773">MTEKQIRENIYQTVDIILEERLKSLSFNYILEGTIISKNK</sequence>
<dbReference type="RefSeq" id="WP_007063928.1">
    <property type="nucleotide sequence ID" value="NZ_ACVI01000152.1"/>
</dbReference>
<reference evidence="1 2" key="1">
    <citation type="submission" date="2009-06" db="EMBL/GenBank/DDBJ databases">
        <title>The draft genome of Clostridium carboxidivorans P7.</title>
        <authorList>
            <consortium name="US DOE Joint Genome Institute (JGI-PGF)"/>
            <person name="Lucas S."/>
            <person name="Copeland A."/>
            <person name="Lapidus A."/>
            <person name="Glavina del Rio T."/>
            <person name="Tice H."/>
            <person name="Bruce D."/>
            <person name="Goodwin L."/>
            <person name="Pitluck S."/>
            <person name="Larimer F."/>
            <person name="Land M.L."/>
            <person name="Hauser L."/>
            <person name="Hemme C.L."/>
        </authorList>
    </citation>
    <scope>NUCLEOTIDE SEQUENCE [LARGE SCALE GENOMIC DNA]</scope>
    <source>
        <strain evidence="1 2">P7</strain>
    </source>
</reference>
<dbReference type="AlphaFoldDB" id="C6Q1X6"/>
<comment type="caution">
    <text evidence="1">The sequence shown here is derived from an EMBL/GenBank/DDBJ whole genome shotgun (WGS) entry which is preliminary data.</text>
</comment>
<protein>
    <submittedName>
        <fullName evidence="1">Uncharacterized protein</fullName>
    </submittedName>
</protein>